<sequence>MLPALMHRDSPAFSLASCSFRVERERESTARVAVWRQLGVARSYTMEASFCGFDRGPFKGYHLNTKHLQNVGEDLCEALNGLDGAAGVDLQFIKDLNGEGEPDSDVATGTDSVLRTDSEEDFD</sequence>
<dbReference type="SUPFAM" id="SSF53187">
    <property type="entry name" value="Zn-dependent exopeptidases"/>
    <property type="match status" value="1"/>
</dbReference>
<dbReference type="Gene3D" id="3.40.630.10">
    <property type="entry name" value="Zn peptidases"/>
    <property type="match status" value="1"/>
</dbReference>
<accession>A0A4C1VLJ4</accession>
<dbReference type="STRING" id="151549.A0A4C1VLJ4"/>
<proteinExistence type="predicted"/>
<dbReference type="AlphaFoldDB" id="A0A4C1VLJ4"/>
<protein>
    <submittedName>
        <fullName evidence="3">Uncharacterized protein</fullName>
    </submittedName>
</protein>
<dbReference type="Proteomes" id="UP000299102">
    <property type="component" value="Unassembled WGS sequence"/>
</dbReference>
<dbReference type="EMBL" id="BGZK01000374">
    <property type="protein sequence ID" value="GBP39968.1"/>
    <property type="molecule type" value="Genomic_DNA"/>
</dbReference>
<evidence type="ECO:0000313" key="4">
    <source>
        <dbReference type="Proteomes" id="UP000299102"/>
    </source>
</evidence>
<keyword evidence="4" id="KW-1185">Reference proteome</keyword>
<gene>
    <name evidence="3" type="ORF">EVAR_39196_1</name>
</gene>
<reference evidence="3 4" key="1">
    <citation type="journal article" date="2019" name="Commun. Biol.">
        <title>The bagworm genome reveals a unique fibroin gene that provides high tensile strength.</title>
        <authorList>
            <person name="Kono N."/>
            <person name="Nakamura H."/>
            <person name="Ohtoshi R."/>
            <person name="Tomita M."/>
            <person name="Numata K."/>
            <person name="Arakawa K."/>
        </authorList>
    </citation>
    <scope>NUCLEOTIDE SEQUENCE [LARGE SCALE GENOMIC DNA]</scope>
</reference>
<comment type="cofactor">
    <cofactor evidence="1">
        <name>Zn(2+)</name>
        <dbReference type="ChEBI" id="CHEBI:29105"/>
    </cofactor>
</comment>
<dbReference type="InterPro" id="IPR050821">
    <property type="entry name" value="Cytosolic_carboxypeptidase"/>
</dbReference>
<dbReference type="PANTHER" id="PTHR12756">
    <property type="entry name" value="CYTOSOLIC CARBOXYPEPTIDASE"/>
    <property type="match status" value="1"/>
</dbReference>
<name>A0A4C1VLJ4_EUMVA</name>
<evidence type="ECO:0000256" key="2">
    <source>
        <dbReference type="SAM" id="MobiDB-lite"/>
    </source>
</evidence>
<dbReference type="PANTHER" id="PTHR12756:SF11">
    <property type="entry name" value="CYTOSOLIC CARBOXYPEPTIDASE 1"/>
    <property type="match status" value="1"/>
</dbReference>
<evidence type="ECO:0000256" key="1">
    <source>
        <dbReference type="ARBA" id="ARBA00001947"/>
    </source>
</evidence>
<dbReference type="OrthoDB" id="10253041at2759"/>
<comment type="caution">
    <text evidence="3">The sequence shown here is derived from an EMBL/GenBank/DDBJ whole genome shotgun (WGS) entry which is preliminary data.</text>
</comment>
<evidence type="ECO:0000313" key="3">
    <source>
        <dbReference type="EMBL" id="GBP39968.1"/>
    </source>
</evidence>
<feature type="region of interest" description="Disordered" evidence="2">
    <location>
        <begin position="98"/>
        <end position="123"/>
    </location>
</feature>
<organism evidence="3 4">
    <name type="scientific">Eumeta variegata</name>
    <name type="common">Bagworm moth</name>
    <name type="synonym">Eumeta japonica</name>
    <dbReference type="NCBI Taxonomy" id="151549"/>
    <lineage>
        <taxon>Eukaryota</taxon>
        <taxon>Metazoa</taxon>
        <taxon>Ecdysozoa</taxon>
        <taxon>Arthropoda</taxon>
        <taxon>Hexapoda</taxon>
        <taxon>Insecta</taxon>
        <taxon>Pterygota</taxon>
        <taxon>Neoptera</taxon>
        <taxon>Endopterygota</taxon>
        <taxon>Lepidoptera</taxon>
        <taxon>Glossata</taxon>
        <taxon>Ditrysia</taxon>
        <taxon>Tineoidea</taxon>
        <taxon>Psychidae</taxon>
        <taxon>Oiketicinae</taxon>
        <taxon>Eumeta</taxon>
    </lineage>
</organism>